<evidence type="ECO:0000313" key="2">
    <source>
        <dbReference type="Proteomes" id="UP000054350"/>
    </source>
</evidence>
<name>A0A0L0TCV5_ALLM3</name>
<protein>
    <submittedName>
        <fullName evidence="1">Uncharacterized protein</fullName>
    </submittedName>
</protein>
<reference evidence="1 2" key="1">
    <citation type="submission" date="2009-11" db="EMBL/GenBank/DDBJ databases">
        <title>Annotation of Allomyces macrogynus ATCC 38327.</title>
        <authorList>
            <consortium name="The Broad Institute Genome Sequencing Platform"/>
            <person name="Russ C."/>
            <person name="Cuomo C."/>
            <person name="Burger G."/>
            <person name="Gray M.W."/>
            <person name="Holland P.W.H."/>
            <person name="King N."/>
            <person name="Lang F.B.F."/>
            <person name="Roger A.J."/>
            <person name="Ruiz-Trillo I."/>
            <person name="Young S.K."/>
            <person name="Zeng Q."/>
            <person name="Gargeya S."/>
            <person name="Fitzgerald M."/>
            <person name="Haas B."/>
            <person name="Abouelleil A."/>
            <person name="Alvarado L."/>
            <person name="Arachchi H.M."/>
            <person name="Berlin A."/>
            <person name="Chapman S.B."/>
            <person name="Gearin G."/>
            <person name="Goldberg J."/>
            <person name="Griggs A."/>
            <person name="Gujja S."/>
            <person name="Hansen M."/>
            <person name="Heiman D."/>
            <person name="Howarth C."/>
            <person name="Larimer J."/>
            <person name="Lui A."/>
            <person name="MacDonald P.J.P."/>
            <person name="McCowen C."/>
            <person name="Montmayeur A."/>
            <person name="Murphy C."/>
            <person name="Neiman D."/>
            <person name="Pearson M."/>
            <person name="Priest M."/>
            <person name="Roberts A."/>
            <person name="Saif S."/>
            <person name="Shea T."/>
            <person name="Sisk P."/>
            <person name="Stolte C."/>
            <person name="Sykes S."/>
            <person name="Wortman J."/>
            <person name="Nusbaum C."/>
            <person name="Birren B."/>
        </authorList>
    </citation>
    <scope>NUCLEOTIDE SEQUENCE [LARGE SCALE GENOMIC DNA]</scope>
    <source>
        <strain evidence="1 2">ATCC 38327</strain>
    </source>
</reference>
<keyword evidence="2" id="KW-1185">Reference proteome</keyword>
<organism evidence="1 2">
    <name type="scientific">Allomyces macrogynus (strain ATCC 38327)</name>
    <name type="common">Allomyces javanicus var. macrogynus</name>
    <dbReference type="NCBI Taxonomy" id="578462"/>
    <lineage>
        <taxon>Eukaryota</taxon>
        <taxon>Fungi</taxon>
        <taxon>Fungi incertae sedis</taxon>
        <taxon>Blastocladiomycota</taxon>
        <taxon>Blastocladiomycetes</taxon>
        <taxon>Blastocladiales</taxon>
        <taxon>Blastocladiaceae</taxon>
        <taxon>Allomyces</taxon>
    </lineage>
</organism>
<dbReference type="Proteomes" id="UP000054350">
    <property type="component" value="Unassembled WGS sequence"/>
</dbReference>
<dbReference type="AlphaFoldDB" id="A0A0L0TCV5"/>
<proteinExistence type="predicted"/>
<dbReference type="EMBL" id="GG745380">
    <property type="protein sequence ID" value="KNE72500.1"/>
    <property type="molecule type" value="Genomic_DNA"/>
</dbReference>
<evidence type="ECO:0000313" key="1">
    <source>
        <dbReference type="EMBL" id="KNE72500.1"/>
    </source>
</evidence>
<reference evidence="2" key="2">
    <citation type="submission" date="2009-11" db="EMBL/GenBank/DDBJ databases">
        <title>The Genome Sequence of Allomyces macrogynus strain ATCC 38327.</title>
        <authorList>
            <consortium name="The Broad Institute Genome Sequencing Platform"/>
            <person name="Russ C."/>
            <person name="Cuomo C."/>
            <person name="Shea T."/>
            <person name="Young S.K."/>
            <person name="Zeng Q."/>
            <person name="Koehrsen M."/>
            <person name="Haas B."/>
            <person name="Borodovsky M."/>
            <person name="Guigo R."/>
            <person name="Alvarado L."/>
            <person name="Berlin A."/>
            <person name="Borenstein D."/>
            <person name="Chen Z."/>
            <person name="Engels R."/>
            <person name="Freedman E."/>
            <person name="Gellesch M."/>
            <person name="Goldberg J."/>
            <person name="Griggs A."/>
            <person name="Gujja S."/>
            <person name="Heiman D."/>
            <person name="Hepburn T."/>
            <person name="Howarth C."/>
            <person name="Jen D."/>
            <person name="Larson L."/>
            <person name="Lewis B."/>
            <person name="Mehta T."/>
            <person name="Park D."/>
            <person name="Pearson M."/>
            <person name="Roberts A."/>
            <person name="Saif S."/>
            <person name="Shenoy N."/>
            <person name="Sisk P."/>
            <person name="Stolte C."/>
            <person name="Sykes S."/>
            <person name="Walk T."/>
            <person name="White J."/>
            <person name="Yandava C."/>
            <person name="Burger G."/>
            <person name="Gray M.W."/>
            <person name="Holland P.W.H."/>
            <person name="King N."/>
            <person name="Lang F.B.F."/>
            <person name="Roger A.J."/>
            <person name="Ruiz-Trillo I."/>
            <person name="Lander E."/>
            <person name="Nusbaum C."/>
        </authorList>
    </citation>
    <scope>NUCLEOTIDE SEQUENCE [LARGE SCALE GENOMIC DNA]</scope>
    <source>
        <strain evidence="2">ATCC 38327</strain>
    </source>
</reference>
<accession>A0A0L0TCV5</accession>
<gene>
    <name evidence="1" type="ORF">AMAG_20530</name>
</gene>
<dbReference type="VEuPathDB" id="FungiDB:AMAG_20530"/>
<sequence>MDAEVSWTDVEIRDMSQVTDMLLKFGLPASLRSLSLIGLRKLTVSSVGEVLTLEVAWLPSLQKLRFDVGTGRGSAGTLASKFLASLSPNVPLKSLFLPDVPLVNDVFRNSLHGFIGPTLTSMTLWLVQPAPFFDTMIPFCLII</sequence>